<sequence length="155" mass="16523">QVTPPTPAKVKALRPSADVPVLYGTLLVLEVLRLPMETTLTPPIAAVAYCLRDERVRSLLADVGKGETYEDGLGVIYTGEDSDLGEDIQVKAVSSELELFGAVAELFHAVDPAVVLGYDIVKGSVGLLLARAQTLGLRCQKTCLRSRCSNRLASG</sequence>
<accession>A0ABP0J102</accession>
<feature type="non-terminal residue" evidence="1">
    <location>
        <position position="1"/>
    </location>
</feature>
<comment type="caution">
    <text evidence="1">The sequence shown here is derived from an EMBL/GenBank/DDBJ whole genome shotgun (WGS) entry which is preliminary data.</text>
</comment>
<dbReference type="Proteomes" id="UP001642464">
    <property type="component" value="Unassembled WGS sequence"/>
</dbReference>
<evidence type="ECO:0000313" key="2">
    <source>
        <dbReference type="Proteomes" id="UP001642464"/>
    </source>
</evidence>
<gene>
    <name evidence="1" type="ORF">SCF082_LOCUS9684</name>
</gene>
<name>A0ABP0J102_9DINO</name>
<organism evidence="1 2">
    <name type="scientific">Durusdinium trenchii</name>
    <dbReference type="NCBI Taxonomy" id="1381693"/>
    <lineage>
        <taxon>Eukaryota</taxon>
        <taxon>Sar</taxon>
        <taxon>Alveolata</taxon>
        <taxon>Dinophyceae</taxon>
        <taxon>Suessiales</taxon>
        <taxon>Symbiodiniaceae</taxon>
        <taxon>Durusdinium</taxon>
    </lineage>
</organism>
<evidence type="ECO:0000313" key="1">
    <source>
        <dbReference type="EMBL" id="CAK9008021.1"/>
    </source>
</evidence>
<proteinExistence type="predicted"/>
<dbReference type="InterPro" id="IPR012337">
    <property type="entry name" value="RNaseH-like_sf"/>
</dbReference>
<dbReference type="InterPro" id="IPR036397">
    <property type="entry name" value="RNaseH_sf"/>
</dbReference>
<feature type="non-terminal residue" evidence="1">
    <location>
        <position position="155"/>
    </location>
</feature>
<dbReference type="SUPFAM" id="SSF53098">
    <property type="entry name" value="Ribonuclease H-like"/>
    <property type="match status" value="1"/>
</dbReference>
<reference evidence="1 2" key="1">
    <citation type="submission" date="2024-02" db="EMBL/GenBank/DDBJ databases">
        <authorList>
            <person name="Chen Y."/>
            <person name="Shah S."/>
            <person name="Dougan E. K."/>
            <person name="Thang M."/>
            <person name="Chan C."/>
        </authorList>
    </citation>
    <scope>NUCLEOTIDE SEQUENCE [LARGE SCALE GENOMIC DNA]</scope>
</reference>
<dbReference type="Gene3D" id="3.30.420.10">
    <property type="entry name" value="Ribonuclease H-like superfamily/Ribonuclease H"/>
    <property type="match status" value="1"/>
</dbReference>
<keyword evidence="2" id="KW-1185">Reference proteome</keyword>
<protein>
    <submittedName>
        <fullName evidence="1">DNA polymerase</fullName>
    </submittedName>
</protein>
<dbReference type="EMBL" id="CAXAMM010005632">
    <property type="protein sequence ID" value="CAK9008021.1"/>
    <property type="molecule type" value="Genomic_DNA"/>
</dbReference>